<dbReference type="InterPro" id="IPR012338">
    <property type="entry name" value="Beta-lactam/transpept-like"/>
</dbReference>
<feature type="domain" description="Peptidase S12 Pab87-related C-terminal" evidence="3">
    <location>
        <begin position="295"/>
        <end position="388"/>
    </location>
</feature>
<evidence type="ECO:0000313" key="5">
    <source>
        <dbReference type="Proteomes" id="UP001303473"/>
    </source>
</evidence>
<dbReference type="Pfam" id="PF00144">
    <property type="entry name" value="Beta-lactamase"/>
    <property type="match status" value="1"/>
</dbReference>
<gene>
    <name evidence="4" type="ORF">QBC46DRAFT_110632</name>
</gene>
<sequence>MQDHGRLYLPKDQTLHTAAALPLTAGLREKFQYNNWNYGLAALVTQPLAGLSLGSYLAQRFFEPLGMTRTSVIRPQEGGDDVSEGYMALANATPARIDRPFVGDDQIMFGAMGVNSCVKDLLTFYGEMLRSGADQLANGSTSTEGSPFKCVPDIWNCQAPLPESHLRERYYGLGLFRTQLPNTMMSTSMNGGRLPSPPVVARGSRSQLALYHGGNSAASQNWAILLPETQTAIVVLTNTMANCDAANLIASMLLEALLDSPEKHDYEELARVASKAGVEQWQTLHRSLSRQRIDGTSPKPLESYAGKYWNHVGNWHMDIYLEDGGLVMAFQGDRKNSHALRHYNYDVFTWLLSQDENVAIGRFPYTSQGQWLLNFQSEDGAIKGLKWNQNGIKDGEYFHKGEYGDFPNQ</sequence>
<organism evidence="4 5">
    <name type="scientific">Diplogelasinospora grovesii</name>
    <dbReference type="NCBI Taxonomy" id="303347"/>
    <lineage>
        <taxon>Eukaryota</taxon>
        <taxon>Fungi</taxon>
        <taxon>Dikarya</taxon>
        <taxon>Ascomycota</taxon>
        <taxon>Pezizomycotina</taxon>
        <taxon>Sordariomycetes</taxon>
        <taxon>Sordariomycetidae</taxon>
        <taxon>Sordariales</taxon>
        <taxon>Diplogelasinosporaceae</taxon>
        <taxon>Diplogelasinospora</taxon>
    </lineage>
</organism>
<dbReference type="AlphaFoldDB" id="A0AAN6MUJ8"/>
<keyword evidence="5" id="KW-1185">Reference proteome</keyword>
<proteinExistence type="inferred from homology"/>
<dbReference type="Gene3D" id="2.40.128.600">
    <property type="match status" value="1"/>
</dbReference>
<dbReference type="PANTHER" id="PTHR46825">
    <property type="entry name" value="D-ALANYL-D-ALANINE-CARBOXYPEPTIDASE/ENDOPEPTIDASE AMPH"/>
    <property type="match status" value="1"/>
</dbReference>
<dbReference type="InterPro" id="IPR021860">
    <property type="entry name" value="Peptidase_S12_Pab87-rel_C"/>
</dbReference>
<dbReference type="PANTHER" id="PTHR46825:SF9">
    <property type="entry name" value="BETA-LACTAMASE-RELATED DOMAIN-CONTAINING PROTEIN"/>
    <property type="match status" value="1"/>
</dbReference>
<name>A0AAN6MUJ8_9PEZI</name>
<evidence type="ECO:0000313" key="4">
    <source>
        <dbReference type="EMBL" id="KAK3933594.1"/>
    </source>
</evidence>
<evidence type="ECO:0000259" key="3">
    <source>
        <dbReference type="Pfam" id="PF11954"/>
    </source>
</evidence>
<accession>A0AAN6MUJ8</accession>
<feature type="domain" description="Beta-lactamase-related" evidence="2">
    <location>
        <begin position="12"/>
        <end position="242"/>
    </location>
</feature>
<dbReference type="Proteomes" id="UP001303473">
    <property type="component" value="Unassembled WGS sequence"/>
</dbReference>
<dbReference type="Pfam" id="PF11954">
    <property type="entry name" value="DUF3471"/>
    <property type="match status" value="1"/>
</dbReference>
<evidence type="ECO:0000256" key="1">
    <source>
        <dbReference type="ARBA" id="ARBA00038215"/>
    </source>
</evidence>
<comment type="caution">
    <text evidence="4">The sequence shown here is derived from an EMBL/GenBank/DDBJ whole genome shotgun (WGS) entry which is preliminary data.</text>
</comment>
<dbReference type="Gene3D" id="3.40.710.10">
    <property type="entry name" value="DD-peptidase/beta-lactamase superfamily"/>
    <property type="match status" value="1"/>
</dbReference>
<reference evidence="5" key="1">
    <citation type="journal article" date="2023" name="Mol. Phylogenet. Evol.">
        <title>Genome-scale phylogeny and comparative genomics of the fungal order Sordariales.</title>
        <authorList>
            <person name="Hensen N."/>
            <person name="Bonometti L."/>
            <person name="Westerberg I."/>
            <person name="Brannstrom I.O."/>
            <person name="Guillou S."/>
            <person name="Cros-Aarteil S."/>
            <person name="Calhoun S."/>
            <person name="Haridas S."/>
            <person name="Kuo A."/>
            <person name="Mondo S."/>
            <person name="Pangilinan J."/>
            <person name="Riley R."/>
            <person name="LaButti K."/>
            <person name="Andreopoulos B."/>
            <person name="Lipzen A."/>
            <person name="Chen C."/>
            <person name="Yan M."/>
            <person name="Daum C."/>
            <person name="Ng V."/>
            <person name="Clum A."/>
            <person name="Steindorff A."/>
            <person name="Ohm R.A."/>
            <person name="Martin F."/>
            <person name="Silar P."/>
            <person name="Natvig D.O."/>
            <person name="Lalanne C."/>
            <person name="Gautier V."/>
            <person name="Ament-Velasquez S.L."/>
            <person name="Kruys A."/>
            <person name="Hutchinson M.I."/>
            <person name="Powell A.J."/>
            <person name="Barry K."/>
            <person name="Miller A.N."/>
            <person name="Grigoriev I.V."/>
            <person name="Debuchy R."/>
            <person name="Gladieux P."/>
            <person name="Hiltunen Thoren M."/>
            <person name="Johannesson H."/>
        </authorList>
    </citation>
    <scope>NUCLEOTIDE SEQUENCE [LARGE SCALE GENOMIC DNA]</scope>
    <source>
        <strain evidence="5">CBS 340.73</strain>
    </source>
</reference>
<dbReference type="SUPFAM" id="SSF56601">
    <property type="entry name" value="beta-lactamase/transpeptidase-like"/>
    <property type="match status" value="1"/>
</dbReference>
<evidence type="ECO:0000259" key="2">
    <source>
        <dbReference type="Pfam" id="PF00144"/>
    </source>
</evidence>
<protein>
    <submittedName>
        <fullName evidence="4">Beta-lactamase/transpeptidase-like protein</fullName>
    </submittedName>
</protein>
<dbReference type="EMBL" id="MU854117">
    <property type="protein sequence ID" value="KAK3933594.1"/>
    <property type="molecule type" value="Genomic_DNA"/>
</dbReference>
<comment type="similarity">
    <text evidence="1">Belongs to the peptidase S12 family.</text>
</comment>
<dbReference type="InterPro" id="IPR050491">
    <property type="entry name" value="AmpC-like"/>
</dbReference>
<dbReference type="InterPro" id="IPR001466">
    <property type="entry name" value="Beta-lactam-related"/>
</dbReference>